<dbReference type="PANTHER" id="PTHR43806">
    <property type="entry name" value="PEPTIDASE S8"/>
    <property type="match status" value="1"/>
</dbReference>
<dbReference type="PRINTS" id="PR00723">
    <property type="entry name" value="SUBTILISIN"/>
</dbReference>
<dbReference type="InterPro" id="IPR050131">
    <property type="entry name" value="Peptidase_S8_subtilisin-like"/>
</dbReference>
<keyword evidence="2 5" id="KW-0645">Protease</keyword>
<keyword evidence="9" id="KW-1185">Reference proteome</keyword>
<proteinExistence type="inferred from homology"/>
<evidence type="ECO:0000256" key="2">
    <source>
        <dbReference type="ARBA" id="ARBA00022670"/>
    </source>
</evidence>
<feature type="region of interest" description="Disordered" evidence="6">
    <location>
        <begin position="108"/>
        <end position="130"/>
    </location>
</feature>
<feature type="active site" description="Charge relay system" evidence="5">
    <location>
        <position position="333"/>
    </location>
</feature>
<dbReference type="PANTHER" id="PTHR43806:SF11">
    <property type="entry name" value="CEREVISIN-RELATED"/>
    <property type="match status" value="1"/>
</dbReference>
<keyword evidence="4 5" id="KW-0720">Serine protease</keyword>
<keyword evidence="3 5" id="KW-0378">Hydrolase</keyword>
<accession>A0A346Y3I3</accession>
<comment type="similarity">
    <text evidence="1 5">Belongs to the peptidase S8 family.</text>
</comment>
<feature type="domain" description="Peptidase S8/S53" evidence="7">
    <location>
        <begin position="79"/>
        <end position="366"/>
    </location>
</feature>
<dbReference type="InterPro" id="IPR036852">
    <property type="entry name" value="Peptidase_S8/S53_dom_sf"/>
</dbReference>
<dbReference type="InterPro" id="IPR000209">
    <property type="entry name" value="Peptidase_S8/S53_dom"/>
</dbReference>
<evidence type="ECO:0000259" key="7">
    <source>
        <dbReference type="Pfam" id="PF00082"/>
    </source>
</evidence>
<dbReference type="Pfam" id="PF00082">
    <property type="entry name" value="Peptidase_S8"/>
    <property type="match status" value="1"/>
</dbReference>
<reference evidence="8 9" key="1">
    <citation type="submission" date="2018-09" db="EMBL/GenBank/DDBJ databases">
        <title>Complete genome sequence of Euzebya sp. DY32-46 isolated from seawater of Pacific Ocean.</title>
        <authorList>
            <person name="Xu L."/>
            <person name="Wu Y.-H."/>
            <person name="Xu X.-W."/>
        </authorList>
    </citation>
    <scope>NUCLEOTIDE SEQUENCE [LARGE SCALE GENOMIC DNA]</scope>
    <source>
        <strain evidence="8 9">DY32-46</strain>
    </source>
</reference>
<evidence type="ECO:0000313" key="9">
    <source>
        <dbReference type="Proteomes" id="UP000264006"/>
    </source>
</evidence>
<gene>
    <name evidence="8" type="ORF">DVS28_a4365</name>
</gene>
<dbReference type="PROSITE" id="PS51892">
    <property type="entry name" value="SUBTILASE"/>
    <property type="match status" value="1"/>
</dbReference>
<evidence type="ECO:0000256" key="1">
    <source>
        <dbReference type="ARBA" id="ARBA00011073"/>
    </source>
</evidence>
<evidence type="ECO:0000256" key="6">
    <source>
        <dbReference type="SAM" id="MobiDB-lite"/>
    </source>
</evidence>
<evidence type="ECO:0000256" key="3">
    <source>
        <dbReference type="ARBA" id="ARBA00022801"/>
    </source>
</evidence>
<dbReference type="GO" id="GO:0006508">
    <property type="term" value="P:proteolysis"/>
    <property type="evidence" value="ECO:0007669"/>
    <property type="project" value="UniProtKB-KW"/>
</dbReference>
<sequence length="464" mass="48099">MNGIRMTTSHSGATAIAMAVLLTLGLLVVPGAVSTASADSQYDSWSFPDGYAADEDPASMHRAASGIRATRLWNRGITGQGIDVALIDTGVRPTPVLSRDALLAGPSFAAPEAERPSGPPYGRRDTLPESLRDPDGHGTHLAAIIAGSSGGPETYGDRTAFTGIAPDARIVSVRVGQEDGNASLDQVVSAIEWVIENRNTDGRNIRVLNLSLAADPADSPTDDILAHAVTLAWDAGIVVVAAAGNDGGGHRLASPAYEPRIISVGALDHADSTKAGDAQPDPSSSGTTRGRERPDIWAPGRSIPSAIALGSAVADNAEAVRLGDTLVRGSGTSQATAVVSGAAALVLSAHPELTPDEVAGLLHAGAEPIEVDGEDVPNARLDLDESLDDVDDDDDIRRDTSPITRIVAGYSAADPDTWNLGGGEDVHAGDPEYVGARWVGARWVGARWVGARWVGARWVMEGWE</sequence>
<evidence type="ECO:0000256" key="4">
    <source>
        <dbReference type="ARBA" id="ARBA00022825"/>
    </source>
</evidence>
<feature type="active site" description="Charge relay system" evidence="5">
    <location>
        <position position="88"/>
    </location>
</feature>
<organism evidence="8 9">
    <name type="scientific">Euzebya pacifica</name>
    <dbReference type="NCBI Taxonomy" id="1608957"/>
    <lineage>
        <taxon>Bacteria</taxon>
        <taxon>Bacillati</taxon>
        <taxon>Actinomycetota</taxon>
        <taxon>Nitriliruptoria</taxon>
        <taxon>Euzebyales</taxon>
    </lineage>
</organism>
<evidence type="ECO:0000313" key="8">
    <source>
        <dbReference type="EMBL" id="AXV09030.1"/>
    </source>
</evidence>
<protein>
    <submittedName>
        <fullName evidence="8">Alkaline serine protease</fullName>
    </submittedName>
</protein>
<feature type="active site" description="Charge relay system" evidence="5">
    <location>
        <position position="137"/>
    </location>
</feature>
<dbReference type="GO" id="GO:0004252">
    <property type="term" value="F:serine-type endopeptidase activity"/>
    <property type="evidence" value="ECO:0007669"/>
    <property type="project" value="UniProtKB-UniRule"/>
</dbReference>
<dbReference type="KEGG" id="euz:DVS28_a4365"/>
<name>A0A346Y3I3_9ACTN</name>
<feature type="region of interest" description="Disordered" evidence="6">
    <location>
        <begin position="271"/>
        <end position="300"/>
    </location>
</feature>
<dbReference type="Gene3D" id="3.40.50.200">
    <property type="entry name" value="Peptidase S8/S53 domain"/>
    <property type="match status" value="1"/>
</dbReference>
<dbReference type="AlphaFoldDB" id="A0A346Y3I3"/>
<dbReference type="InterPro" id="IPR015500">
    <property type="entry name" value="Peptidase_S8_subtilisin-rel"/>
</dbReference>
<dbReference type="Proteomes" id="UP000264006">
    <property type="component" value="Chromosome"/>
</dbReference>
<evidence type="ECO:0000256" key="5">
    <source>
        <dbReference type="PROSITE-ProRule" id="PRU01240"/>
    </source>
</evidence>
<dbReference type="SUPFAM" id="SSF52743">
    <property type="entry name" value="Subtilisin-like"/>
    <property type="match status" value="1"/>
</dbReference>
<dbReference type="EMBL" id="CP031165">
    <property type="protein sequence ID" value="AXV09030.1"/>
    <property type="molecule type" value="Genomic_DNA"/>
</dbReference>